<evidence type="ECO:0000256" key="1">
    <source>
        <dbReference type="ARBA" id="ARBA00009820"/>
    </source>
</evidence>
<dbReference type="InterPro" id="IPR011659">
    <property type="entry name" value="WD40"/>
</dbReference>
<evidence type="ECO:0000259" key="4">
    <source>
        <dbReference type="PROSITE" id="PS51755"/>
    </source>
</evidence>
<keyword evidence="2 3" id="KW-0238">DNA-binding</keyword>
<evidence type="ECO:0000256" key="3">
    <source>
        <dbReference type="PROSITE-ProRule" id="PRU01091"/>
    </source>
</evidence>
<dbReference type="InterPro" id="IPR016032">
    <property type="entry name" value="Sig_transdc_resp-reg_C-effctor"/>
</dbReference>
<dbReference type="InterPro" id="IPR001867">
    <property type="entry name" value="OmpR/PhoB-type_DNA-bd"/>
</dbReference>
<name>A0ABR9FPN3_9GAMM</name>
<keyword evidence="6" id="KW-1185">Reference proteome</keyword>
<dbReference type="Gene3D" id="1.10.10.10">
    <property type="entry name" value="Winged helix-like DNA-binding domain superfamily/Winged helix DNA-binding domain"/>
    <property type="match status" value="1"/>
</dbReference>
<proteinExistence type="inferred from homology"/>
<dbReference type="CDD" id="cd00383">
    <property type="entry name" value="trans_reg_C"/>
    <property type="match status" value="1"/>
</dbReference>
<gene>
    <name evidence="5" type="ORF">EI167_15360</name>
</gene>
<dbReference type="Pfam" id="PF07676">
    <property type="entry name" value="PD40"/>
    <property type="match status" value="2"/>
</dbReference>
<dbReference type="PANTHER" id="PTHR36842">
    <property type="entry name" value="PROTEIN TOLB HOMOLOG"/>
    <property type="match status" value="1"/>
</dbReference>
<dbReference type="InterPro" id="IPR011042">
    <property type="entry name" value="6-blade_b-propeller_TolB-like"/>
</dbReference>
<evidence type="ECO:0000313" key="5">
    <source>
        <dbReference type="EMBL" id="MBE0458797.1"/>
    </source>
</evidence>
<dbReference type="EMBL" id="RRZA01000052">
    <property type="protein sequence ID" value="MBE0458797.1"/>
    <property type="molecule type" value="Genomic_DNA"/>
</dbReference>
<dbReference type="SUPFAM" id="SSF82171">
    <property type="entry name" value="DPP6 N-terminal domain-like"/>
    <property type="match status" value="1"/>
</dbReference>
<dbReference type="Proteomes" id="UP000707245">
    <property type="component" value="Unassembled WGS sequence"/>
</dbReference>
<evidence type="ECO:0000313" key="6">
    <source>
        <dbReference type="Proteomes" id="UP000707245"/>
    </source>
</evidence>
<comment type="similarity">
    <text evidence="1">Belongs to the TolB family.</text>
</comment>
<dbReference type="Gene3D" id="2.120.10.30">
    <property type="entry name" value="TolB, C-terminal domain"/>
    <property type="match status" value="3"/>
</dbReference>
<sequence length="714" mass="80813">MKTNQPFLVGQCLFCAFENKLSCADQERILQPKFTELLCFLVKHYPEAVTREELIAGVWDGNQFVGEKALTNAIWHLRKTFKELDPEHTYIATLRKTGYRLAQAPVFDETQECESALDKPQSPIETLPQQGRASDFKIVTVLALALVCIAFFYLQRTPAISESLVVAPLSEHIETITTSPGRELFPAISNDSHFLAYSWRRPEQYTNLYLRDLFSPEQAAIALTDSPYVEGRAVFSDDLNDIFYFRLDEHARCEIVKQQIATAKITVLASCGQGGSSDLDINKAGNQLVFISENNKAKGQTQLNIVDLQNAEKVIKQVPCPSDCQFNDESVVFSPAGDELLVSRNLASGYEELFLVDIASGQAKQLTSGFVDIRGVDWHPSKGLLVFSGVEQGKRHGYFYELATGRLIDSKIDGLSYPEYGQDGSLYFHQWHIDSALMRVETNNAVASSPFPILSTHFNTRFPNYSSIKKKLAFVSNESGTTELWIANKDGTQRKKLSQLNATIYNPVWSFDGRYIAFNASKNGVNTLQLYNFTTQMTTELKTDFTYHSKPSWAQDSSSILISNGTELYRFDLKGNNLGKVIEQATLYGYEDQRGAIIFANLDAQQLWIKPPDSDQAELLVESINLSNHLSWYYDEGTTQTASRVYYFNVEQGDYRISYYDFTSHSHHDVMRLPERAFSRSSGLTYIKEMGWLVYTSYKSPQIDIKRIKAEYLP</sequence>
<dbReference type="InterPro" id="IPR036388">
    <property type="entry name" value="WH-like_DNA-bd_sf"/>
</dbReference>
<reference evidence="5 6" key="1">
    <citation type="submission" date="2020-07" db="EMBL/GenBank/DDBJ databases">
        <title>Halophilic bacteria isolated from french cheeses.</title>
        <authorList>
            <person name="Kothe C.I."/>
            <person name="Farah-Kraiem B."/>
            <person name="Renault P."/>
            <person name="Dridi B."/>
        </authorList>
    </citation>
    <scope>NUCLEOTIDE SEQUENCE [LARGE SCALE GENOMIC DNA]</scope>
    <source>
        <strain evidence="5 6">FME14</strain>
    </source>
</reference>
<dbReference type="PROSITE" id="PS51755">
    <property type="entry name" value="OMPR_PHOB"/>
    <property type="match status" value="1"/>
</dbReference>
<accession>A0ABR9FPN3</accession>
<organism evidence="5 6">
    <name type="scientific">Pseudoalteromonas prydzensis</name>
    <dbReference type="NCBI Taxonomy" id="182141"/>
    <lineage>
        <taxon>Bacteria</taxon>
        <taxon>Pseudomonadati</taxon>
        <taxon>Pseudomonadota</taxon>
        <taxon>Gammaproteobacteria</taxon>
        <taxon>Alteromonadales</taxon>
        <taxon>Pseudoalteromonadaceae</taxon>
        <taxon>Pseudoalteromonas</taxon>
    </lineage>
</organism>
<dbReference type="SMART" id="SM00862">
    <property type="entry name" value="Trans_reg_C"/>
    <property type="match status" value="1"/>
</dbReference>
<evidence type="ECO:0000256" key="2">
    <source>
        <dbReference type="ARBA" id="ARBA00023125"/>
    </source>
</evidence>
<dbReference type="RefSeq" id="WP_192542389.1">
    <property type="nucleotide sequence ID" value="NZ_JBQDLW010000088.1"/>
</dbReference>
<comment type="caution">
    <text evidence="5">The sequence shown here is derived from an EMBL/GenBank/DDBJ whole genome shotgun (WGS) entry which is preliminary data.</text>
</comment>
<dbReference type="SUPFAM" id="SSF46894">
    <property type="entry name" value="C-terminal effector domain of the bipartite response regulators"/>
    <property type="match status" value="1"/>
</dbReference>
<protein>
    <submittedName>
        <fullName evidence="5">Winged helix-turn-helix domain-containing protein</fullName>
    </submittedName>
</protein>
<dbReference type="Pfam" id="PF00486">
    <property type="entry name" value="Trans_reg_C"/>
    <property type="match status" value="1"/>
</dbReference>
<dbReference type="PANTHER" id="PTHR36842:SF1">
    <property type="entry name" value="PROTEIN TOLB"/>
    <property type="match status" value="1"/>
</dbReference>
<feature type="domain" description="OmpR/PhoB-type" evidence="4">
    <location>
        <begin position="4"/>
        <end position="103"/>
    </location>
</feature>
<feature type="DNA-binding region" description="OmpR/PhoB-type" evidence="3">
    <location>
        <begin position="4"/>
        <end position="103"/>
    </location>
</feature>